<organism evidence="2 3">
    <name type="scientific">Halocalculus aciditolerans</name>
    <dbReference type="NCBI Taxonomy" id="1383812"/>
    <lineage>
        <taxon>Archaea</taxon>
        <taxon>Methanobacteriati</taxon>
        <taxon>Methanobacteriota</taxon>
        <taxon>Stenosarchaea group</taxon>
        <taxon>Halobacteria</taxon>
        <taxon>Halobacteriales</taxon>
        <taxon>Halobacteriaceae</taxon>
        <taxon>Halocalculus</taxon>
    </lineage>
</organism>
<reference evidence="2" key="1">
    <citation type="journal article" date="2014" name="Int. J. Syst. Evol. Microbiol.">
        <title>Complete genome sequence of Corynebacterium casei LMG S-19264T (=DSM 44701T), isolated from a smear-ripened cheese.</title>
        <authorList>
            <consortium name="US DOE Joint Genome Institute (JGI-PGF)"/>
            <person name="Walter F."/>
            <person name="Albersmeier A."/>
            <person name="Kalinowski J."/>
            <person name="Ruckert C."/>
        </authorList>
    </citation>
    <scope>NUCLEOTIDE SEQUENCE</scope>
    <source>
        <strain evidence="2">JCM 19596</strain>
    </source>
</reference>
<comment type="caution">
    <text evidence="2">The sequence shown here is derived from an EMBL/GenBank/DDBJ whole genome shotgun (WGS) entry which is preliminary data.</text>
</comment>
<dbReference type="Proteomes" id="UP000607197">
    <property type="component" value="Unassembled WGS sequence"/>
</dbReference>
<dbReference type="AlphaFoldDB" id="A0A830FAG8"/>
<gene>
    <name evidence="2" type="ORF">GCM10009039_11600</name>
</gene>
<evidence type="ECO:0000313" key="2">
    <source>
        <dbReference type="EMBL" id="GGL55161.1"/>
    </source>
</evidence>
<accession>A0A830FAG8</accession>
<evidence type="ECO:0000313" key="3">
    <source>
        <dbReference type="Proteomes" id="UP000607197"/>
    </source>
</evidence>
<name>A0A830FAG8_9EURY</name>
<feature type="compositionally biased region" description="Polar residues" evidence="1">
    <location>
        <begin position="31"/>
        <end position="51"/>
    </location>
</feature>
<proteinExistence type="predicted"/>
<keyword evidence="3" id="KW-1185">Reference proteome</keyword>
<sequence length="163" mass="17736">MSSAGEAPSELTGAFIEIAKVTDLGATGESETVVGNTTADVSISKDQTNSETNKHSQRRSVRTKTYNTLDIEVPALLVPGASQLETMGVVDSDGEEIYGDVWDACRIHIYDKEPATASSPAQTFEFENVEWDWSEISLPEDYGEISFTGWVHGAWRRGKTATS</sequence>
<protein>
    <submittedName>
        <fullName evidence="2">Uncharacterized protein</fullName>
    </submittedName>
</protein>
<evidence type="ECO:0000256" key="1">
    <source>
        <dbReference type="SAM" id="MobiDB-lite"/>
    </source>
</evidence>
<dbReference type="OrthoDB" id="351121at2157"/>
<dbReference type="RefSeq" id="WP_188976767.1">
    <property type="nucleotide sequence ID" value="NZ_BMPG01000001.1"/>
</dbReference>
<dbReference type="EMBL" id="BMPG01000001">
    <property type="protein sequence ID" value="GGL55161.1"/>
    <property type="molecule type" value="Genomic_DNA"/>
</dbReference>
<reference evidence="2" key="2">
    <citation type="submission" date="2020-09" db="EMBL/GenBank/DDBJ databases">
        <authorList>
            <person name="Sun Q."/>
            <person name="Ohkuma M."/>
        </authorList>
    </citation>
    <scope>NUCLEOTIDE SEQUENCE</scope>
    <source>
        <strain evidence="2">JCM 19596</strain>
    </source>
</reference>
<feature type="region of interest" description="Disordered" evidence="1">
    <location>
        <begin position="31"/>
        <end position="63"/>
    </location>
</feature>